<accession>A0A8H3VJN1</accession>
<feature type="signal peptide" evidence="1">
    <location>
        <begin position="1"/>
        <end position="24"/>
    </location>
</feature>
<name>A0A8H3VJN1_VENIN</name>
<keyword evidence="1" id="KW-0732">Signal</keyword>
<organism evidence="2 3">
    <name type="scientific">Venturia inaequalis</name>
    <name type="common">Apple scab fungus</name>
    <dbReference type="NCBI Taxonomy" id="5025"/>
    <lineage>
        <taxon>Eukaryota</taxon>
        <taxon>Fungi</taxon>
        <taxon>Dikarya</taxon>
        <taxon>Ascomycota</taxon>
        <taxon>Pezizomycotina</taxon>
        <taxon>Dothideomycetes</taxon>
        <taxon>Pleosporomycetidae</taxon>
        <taxon>Venturiales</taxon>
        <taxon>Venturiaceae</taxon>
        <taxon>Venturia</taxon>
    </lineage>
</organism>
<proteinExistence type="predicted"/>
<reference evidence="2 3" key="1">
    <citation type="submission" date="2018-12" db="EMBL/GenBank/DDBJ databases">
        <title>Venturia inaequalis Genome Resource.</title>
        <authorList>
            <person name="Lichtner F.J."/>
        </authorList>
    </citation>
    <scope>NUCLEOTIDE SEQUENCE [LARGE SCALE GENOMIC DNA]</scope>
    <source>
        <strain evidence="2 3">120213</strain>
    </source>
</reference>
<gene>
    <name evidence="2" type="ORF">EG328_003302</name>
</gene>
<evidence type="ECO:0000313" key="2">
    <source>
        <dbReference type="EMBL" id="KAE9988986.1"/>
    </source>
</evidence>
<dbReference type="AlphaFoldDB" id="A0A8H3VJN1"/>
<comment type="caution">
    <text evidence="2">The sequence shown here is derived from an EMBL/GenBank/DDBJ whole genome shotgun (WGS) entry which is preliminary data.</text>
</comment>
<protein>
    <submittedName>
        <fullName evidence="2">Uncharacterized protein</fullName>
    </submittedName>
</protein>
<dbReference type="Proteomes" id="UP000447873">
    <property type="component" value="Unassembled WGS sequence"/>
</dbReference>
<sequence>MPGSSASLFPDALLLCALPSGVLVSVFVSYASQHPAHLDPYHTESRDQYELAEGKAEAKSQSSVNSHKEWRWMIYTGRKSFDFAIETWTSPFLAIGSQGAPIHTDRV</sequence>
<evidence type="ECO:0000313" key="3">
    <source>
        <dbReference type="Proteomes" id="UP000447873"/>
    </source>
</evidence>
<feature type="chain" id="PRO_5034270126" evidence="1">
    <location>
        <begin position="25"/>
        <end position="107"/>
    </location>
</feature>
<evidence type="ECO:0000256" key="1">
    <source>
        <dbReference type="SAM" id="SignalP"/>
    </source>
</evidence>
<dbReference type="EMBL" id="WNWS01000002">
    <property type="protein sequence ID" value="KAE9988986.1"/>
    <property type="molecule type" value="Genomic_DNA"/>
</dbReference>